<protein>
    <recommendedName>
        <fullName evidence="3">Transposase</fullName>
    </recommendedName>
</protein>
<dbReference type="PANTHER" id="PTHR46060">
    <property type="entry name" value="MARINER MOS1 TRANSPOSASE-LIKE PROTEIN"/>
    <property type="match status" value="1"/>
</dbReference>
<accession>A0ABY6LQA1</accession>
<feature type="non-terminal residue" evidence="1">
    <location>
        <position position="527"/>
    </location>
</feature>
<keyword evidence="2" id="KW-1185">Reference proteome</keyword>
<evidence type="ECO:0000313" key="2">
    <source>
        <dbReference type="Proteomes" id="UP001235939"/>
    </source>
</evidence>
<dbReference type="InterPro" id="IPR001888">
    <property type="entry name" value="Transposase_1"/>
</dbReference>
<evidence type="ECO:0000313" key="1">
    <source>
        <dbReference type="EMBL" id="UYV82486.1"/>
    </source>
</evidence>
<dbReference type="InterPro" id="IPR052709">
    <property type="entry name" value="Transposase-MT_Hybrid"/>
</dbReference>
<dbReference type="EMBL" id="CP092883">
    <property type="protein sequence ID" value="UYV82486.1"/>
    <property type="molecule type" value="Genomic_DNA"/>
</dbReference>
<evidence type="ECO:0008006" key="3">
    <source>
        <dbReference type="Google" id="ProtNLM"/>
    </source>
</evidence>
<proteinExistence type="predicted"/>
<dbReference type="Pfam" id="PF01359">
    <property type="entry name" value="Transposase_1"/>
    <property type="match status" value="2"/>
</dbReference>
<reference evidence="1 2" key="1">
    <citation type="submission" date="2022-01" db="EMBL/GenBank/DDBJ databases">
        <title>A chromosomal length assembly of Cordylochernes scorpioides.</title>
        <authorList>
            <person name="Zeh D."/>
            <person name="Zeh J."/>
        </authorList>
    </citation>
    <scope>NUCLEOTIDE SEQUENCE [LARGE SCALE GENOMIC DNA]</scope>
    <source>
        <strain evidence="1">IN4F17</strain>
        <tissue evidence="1">Whole Body</tissue>
    </source>
</reference>
<sequence>MILGKNAQNVQKITDLIKENPRTTLLELEQDTGISKTTIGRIVTKDLKLKKTPAKFIPRFLTNEQKLCRLATCENMLEMTRTDPEWKDKIITGDETWVYDYDPETKRQYAEWRGQGEPRPKKSRILKSRNKMLLVAFLENKGIVHHEYLPAGQTAIKEMYLDILRHLREAIRKKMPEKWPNDLKLAEFLLKMILGKNAQNVQKITDLIKENPRTTLLELEQDTGISKTTIGRIVTKDLKLKKTPAKFIPRFLTNEQKLCRLATCENMLEMTRTDPEWKDKIITGDETWVYDYDPETKRQYAEWRGQGEPRPKKSRILKSRNKMLLVAFLENKGIVHHEYLPAGQTAIKEMYLDILRHLREAIRKKMPEKWPNGDWILHHNNSRPHTAHLAMNPNSAGFAYLNQKFPSISDAKIKVGIFVGPQIRELLQEGNFEDSLNEVEAAAWNCFRNVRKNLLDNLKAKNYSDWVNELLPSYKALGCNMCLKIHFLHSHLDFFPDNLGAVSHEHGERFHQDISSMEKRCQDKWSH</sequence>
<dbReference type="PANTHER" id="PTHR46060:SF1">
    <property type="entry name" value="MARINER MOS1 TRANSPOSASE-LIKE PROTEIN"/>
    <property type="match status" value="1"/>
</dbReference>
<dbReference type="Gene3D" id="3.30.420.10">
    <property type="entry name" value="Ribonuclease H-like superfamily/Ribonuclease H"/>
    <property type="match status" value="2"/>
</dbReference>
<dbReference type="Proteomes" id="UP001235939">
    <property type="component" value="Chromosome 21"/>
</dbReference>
<organism evidence="1 2">
    <name type="scientific">Cordylochernes scorpioides</name>
    <dbReference type="NCBI Taxonomy" id="51811"/>
    <lineage>
        <taxon>Eukaryota</taxon>
        <taxon>Metazoa</taxon>
        <taxon>Ecdysozoa</taxon>
        <taxon>Arthropoda</taxon>
        <taxon>Chelicerata</taxon>
        <taxon>Arachnida</taxon>
        <taxon>Pseudoscorpiones</taxon>
        <taxon>Cheliferoidea</taxon>
        <taxon>Chernetidae</taxon>
        <taxon>Cordylochernes</taxon>
    </lineage>
</organism>
<dbReference type="InterPro" id="IPR036397">
    <property type="entry name" value="RNaseH_sf"/>
</dbReference>
<gene>
    <name evidence="1" type="ORF">LAZ67_21002454</name>
</gene>
<name>A0ABY6LQA1_9ARAC</name>